<organism evidence="1 2">
    <name type="scientific">Ralstonia solanacearum (strain Po82)</name>
    <dbReference type="NCBI Taxonomy" id="1031711"/>
    <lineage>
        <taxon>Bacteria</taxon>
        <taxon>Pseudomonadati</taxon>
        <taxon>Pseudomonadota</taxon>
        <taxon>Betaproteobacteria</taxon>
        <taxon>Burkholderiales</taxon>
        <taxon>Burkholderiaceae</taxon>
        <taxon>Ralstonia</taxon>
        <taxon>Ralstonia solanacearum species complex</taxon>
    </lineage>
</organism>
<name>F6G2H2_RALS8</name>
<gene>
    <name evidence="1" type="ordered locus">RSPO_c02360</name>
</gene>
<dbReference type="KEGG" id="rsn:RSPO_c02360"/>
<protein>
    <submittedName>
        <fullName evidence="1">Uncharacterized protein</fullName>
    </submittedName>
</protein>
<reference evidence="1 2" key="1">
    <citation type="journal article" date="2011" name="J. Bacteriol.">
        <title>Complete genome sequence of the plant pathogen Ralstonia solanacearum strain Po82.</title>
        <authorList>
            <person name="Xu J."/>
            <person name="Zheng H.J."/>
            <person name="Liu L."/>
            <person name="Pan Z.C."/>
            <person name="Prior P."/>
            <person name="Tang B."/>
            <person name="Xu J.S."/>
            <person name="Zhang H."/>
            <person name="Tian Q."/>
            <person name="Zhang L.Q."/>
            <person name="Feng J."/>
        </authorList>
    </citation>
    <scope>NUCLEOTIDE SEQUENCE [LARGE SCALE GENOMIC DNA]</scope>
    <source>
        <strain evidence="1 2">Po82</strain>
    </source>
</reference>
<evidence type="ECO:0000313" key="1">
    <source>
        <dbReference type="EMBL" id="AEG69656.1"/>
    </source>
</evidence>
<accession>F6G2H2</accession>
<dbReference type="HOGENOM" id="CLU_2411073_0_0_4"/>
<evidence type="ECO:0000313" key="2">
    <source>
        <dbReference type="Proteomes" id="UP000007953"/>
    </source>
</evidence>
<dbReference type="AlphaFoldDB" id="F6G2H2"/>
<dbReference type="PATRIC" id="fig|1031711.3.peg.2302"/>
<proteinExistence type="predicted"/>
<dbReference type="Proteomes" id="UP000007953">
    <property type="component" value="Chromosome"/>
</dbReference>
<dbReference type="EMBL" id="CP002819">
    <property type="protein sequence ID" value="AEG69656.1"/>
    <property type="molecule type" value="Genomic_DNA"/>
</dbReference>
<sequence length="92" mass="9949">MGCCGRHAASGWQGCRRRMRGAAQGVIVPNARSRRPKNPCGTEAKSACRCGTNDRWAGALHYTIGCNRCRCPHLPGACESLQRLFAPTPKPP</sequence>